<reference evidence="1" key="1">
    <citation type="journal article" date="2023" name="G3 (Bethesda)">
        <title>A reference genome for the long-term kleptoplast-retaining sea slug Elysia crispata morphotype clarki.</title>
        <authorList>
            <person name="Eastman K.E."/>
            <person name="Pendleton A.L."/>
            <person name="Shaikh M.A."/>
            <person name="Suttiyut T."/>
            <person name="Ogas R."/>
            <person name="Tomko P."/>
            <person name="Gavelis G."/>
            <person name="Widhalm J.R."/>
            <person name="Wisecaver J.H."/>
        </authorList>
    </citation>
    <scope>NUCLEOTIDE SEQUENCE</scope>
    <source>
        <strain evidence="1">ECLA1</strain>
    </source>
</reference>
<keyword evidence="2" id="KW-1185">Reference proteome</keyword>
<evidence type="ECO:0000313" key="2">
    <source>
        <dbReference type="Proteomes" id="UP001283361"/>
    </source>
</evidence>
<protein>
    <submittedName>
        <fullName evidence="1">Uncharacterized protein</fullName>
    </submittedName>
</protein>
<dbReference type="EMBL" id="JAWDGP010002306">
    <property type="protein sequence ID" value="KAK3784131.1"/>
    <property type="molecule type" value="Genomic_DNA"/>
</dbReference>
<dbReference type="Proteomes" id="UP001283361">
    <property type="component" value="Unassembled WGS sequence"/>
</dbReference>
<evidence type="ECO:0000313" key="1">
    <source>
        <dbReference type="EMBL" id="KAK3784131.1"/>
    </source>
</evidence>
<organism evidence="1 2">
    <name type="scientific">Elysia crispata</name>
    <name type="common">lettuce slug</name>
    <dbReference type="NCBI Taxonomy" id="231223"/>
    <lineage>
        <taxon>Eukaryota</taxon>
        <taxon>Metazoa</taxon>
        <taxon>Spiralia</taxon>
        <taxon>Lophotrochozoa</taxon>
        <taxon>Mollusca</taxon>
        <taxon>Gastropoda</taxon>
        <taxon>Heterobranchia</taxon>
        <taxon>Euthyneura</taxon>
        <taxon>Panpulmonata</taxon>
        <taxon>Sacoglossa</taxon>
        <taxon>Placobranchoidea</taxon>
        <taxon>Plakobranchidae</taxon>
        <taxon>Elysia</taxon>
    </lineage>
</organism>
<name>A0AAE1ABE2_9GAST</name>
<gene>
    <name evidence="1" type="ORF">RRG08_030922</name>
</gene>
<sequence>MVTSKTVRSLIIKGKNIGRRTTIQHKAWKWAIQNCVGGPVSGENLRDVGTFHQKTYGMSELFTRKLTGCRNFSVENLQNVGTFLRKTYGISELFCEKLSSPENLREVRTFLQKTYGRSELFCGKLAELSAKGARTLS</sequence>
<dbReference type="AlphaFoldDB" id="A0AAE1ABE2"/>
<proteinExistence type="predicted"/>
<accession>A0AAE1ABE2</accession>
<comment type="caution">
    <text evidence="1">The sequence shown here is derived from an EMBL/GenBank/DDBJ whole genome shotgun (WGS) entry which is preliminary data.</text>
</comment>